<evidence type="ECO:0000259" key="1">
    <source>
        <dbReference type="Pfam" id="PF08279"/>
    </source>
</evidence>
<dbReference type="FunCoup" id="A0A0M9UCN4">
    <property type="interactions" value="121"/>
</dbReference>
<dbReference type="PROSITE" id="PS52050">
    <property type="entry name" value="WYL"/>
    <property type="match status" value="1"/>
</dbReference>
<feature type="domain" description="WYL" evidence="2">
    <location>
        <begin position="146"/>
        <end position="217"/>
    </location>
</feature>
<protein>
    <recommendedName>
        <fullName evidence="8">HTH deoR-type domain-containing protein</fullName>
    </recommendedName>
</protein>
<dbReference type="Proteomes" id="UP000037784">
    <property type="component" value="Unassembled WGS sequence"/>
</dbReference>
<dbReference type="InterPro" id="IPR057727">
    <property type="entry name" value="WCX_dom"/>
</dbReference>
<gene>
    <name evidence="4" type="ORF">ARMA_1560</name>
    <name evidence="5" type="ORF">SE16_00850</name>
</gene>
<reference evidence="6" key="3">
    <citation type="submission" date="2015-08" db="EMBL/GenBank/DDBJ databases">
        <title>Draft Genome Sequence of a Heterotrophic Facultative Anaerobic Bacterium Ardenticatena maritima Strain 110S.</title>
        <authorList>
            <person name="Kawaichi S."/>
            <person name="Yoshida T."/>
            <person name="Sako Y."/>
            <person name="Nakamura R."/>
        </authorList>
    </citation>
    <scope>NUCLEOTIDE SEQUENCE [LARGE SCALE GENOMIC DNA]</scope>
    <source>
        <strain evidence="6">110S</strain>
    </source>
</reference>
<dbReference type="EMBL" id="LGKN01000003">
    <property type="protein sequence ID" value="KPL89116.1"/>
    <property type="molecule type" value="Genomic_DNA"/>
</dbReference>
<dbReference type="InterPro" id="IPR013196">
    <property type="entry name" value="HTH_11"/>
</dbReference>
<evidence type="ECO:0000313" key="5">
    <source>
        <dbReference type="EMBL" id="KPL89116.1"/>
    </source>
</evidence>
<dbReference type="Pfam" id="PF08279">
    <property type="entry name" value="HTH_11"/>
    <property type="match status" value="1"/>
</dbReference>
<feature type="domain" description="WCX" evidence="3">
    <location>
        <begin position="247"/>
        <end position="324"/>
    </location>
</feature>
<accession>A0A0M9UCN4</accession>
<dbReference type="PANTHER" id="PTHR34580:SF1">
    <property type="entry name" value="PROTEIN PAFC"/>
    <property type="match status" value="1"/>
</dbReference>
<dbReference type="RefSeq" id="WP_054493015.1">
    <property type="nucleotide sequence ID" value="NZ_BBZA01000116.1"/>
</dbReference>
<proteinExistence type="predicted"/>
<dbReference type="STRING" id="872965.SE16_00850"/>
<organism evidence="4 6">
    <name type="scientific">Ardenticatena maritima</name>
    <dbReference type="NCBI Taxonomy" id="872965"/>
    <lineage>
        <taxon>Bacteria</taxon>
        <taxon>Bacillati</taxon>
        <taxon>Chloroflexota</taxon>
        <taxon>Ardenticatenia</taxon>
        <taxon>Ardenticatenales</taxon>
        <taxon>Ardenticatenaceae</taxon>
        <taxon>Ardenticatena</taxon>
    </lineage>
</organism>
<sequence>MSESIRDKQARLFRLTHLLYRHPQGLRVRDIAEMFGVSVRTIQRDLKALEEAGVPLWSTEDEEPNAPRYGIVEGFYIPPLQLTLSEATALYLAARLFCRNADESTPEIAQAFAQLATVLPETLARALQDTIQDLTKRGEDRQFRHVLETLALGWATGRKVRIRYRAASREESREHVIAPYLLEPGNKTVYVLARLEGRDDREPLIVTFKMERILQAQLLDETYELPEDFLPSSVLRHAWGIIWNDEVEEVVLRFAPEVARRVDESIWHPSQVVEPLPDGGRLMRLRVSGTLEIEPWIKSWGAAVEVLEPASLRRKLAEEARQLAALYADEQDAQGA</sequence>
<dbReference type="InterPro" id="IPR026881">
    <property type="entry name" value="WYL_dom"/>
</dbReference>
<dbReference type="Pfam" id="PF13280">
    <property type="entry name" value="WYL"/>
    <property type="match status" value="1"/>
</dbReference>
<evidence type="ECO:0008006" key="8">
    <source>
        <dbReference type="Google" id="ProtNLM"/>
    </source>
</evidence>
<dbReference type="AlphaFoldDB" id="A0A0M9UCN4"/>
<dbReference type="Gene3D" id="1.10.10.10">
    <property type="entry name" value="Winged helix-like DNA-binding domain superfamily/Winged helix DNA-binding domain"/>
    <property type="match status" value="1"/>
</dbReference>
<evidence type="ECO:0000259" key="2">
    <source>
        <dbReference type="Pfam" id="PF13280"/>
    </source>
</evidence>
<reference evidence="5 7" key="2">
    <citation type="submission" date="2015-07" db="EMBL/GenBank/DDBJ databases">
        <title>Whole genome sequence of Ardenticatena maritima DSM 23922.</title>
        <authorList>
            <person name="Hemp J."/>
            <person name="Ward L.M."/>
            <person name="Pace L.A."/>
            <person name="Fischer W.W."/>
        </authorList>
    </citation>
    <scope>NUCLEOTIDE SEQUENCE [LARGE SCALE GENOMIC DNA]</scope>
    <source>
        <strain evidence="5 7">110S</strain>
    </source>
</reference>
<dbReference type="Pfam" id="PF25583">
    <property type="entry name" value="WCX"/>
    <property type="match status" value="1"/>
</dbReference>
<dbReference type="InParanoid" id="A0A0M9UCN4"/>
<dbReference type="Proteomes" id="UP000050502">
    <property type="component" value="Unassembled WGS sequence"/>
</dbReference>
<name>A0A0M9UCN4_9CHLR</name>
<keyword evidence="6" id="KW-1185">Reference proteome</keyword>
<dbReference type="SUPFAM" id="SSF46785">
    <property type="entry name" value="Winged helix' DNA-binding domain"/>
    <property type="match status" value="1"/>
</dbReference>
<dbReference type="InterPro" id="IPR036388">
    <property type="entry name" value="WH-like_DNA-bd_sf"/>
</dbReference>
<dbReference type="EMBL" id="BBZA01000116">
    <property type="protein sequence ID" value="GAP63137.1"/>
    <property type="molecule type" value="Genomic_DNA"/>
</dbReference>
<dbReference type="InterPro" id="IPR036390">
    <property type="entry name" value="WH_DNA-bd_sf"/>
</dbReference>
<reference evidence="4 6" key="1">
    <citation type="journal article" date="2015" name="Genome Announc.">
        <title>Draft Genome Sequence of a Heterotrophic Facultative Anaerobic Thermophilic Bacterium, Ardenticatena maritima Strain 110ST.</title>
        <authorList>
            <person name="Kawaichi S."/>
            <person name="Yoshida T."/>
            <person name="Sako Y."/>
            <person name="Nakamura R."/>
        </authorList>
    </citation>
    <scope>NUCLEOTIDE SEQUENCE [LARGE SCALE GENOMIC DNA]</scope>
    <source>
        <strain evidence="4 6">110S</strain>
    </source>
</reference>
<dbReference type="PANTHER" id="PTHR34580">
    <property type="match status" value="1"/>
</dbReference>
<evidence type="ECO:0000313" key="6">
    <source>
        <dbReference type="Proteomes" id="UP000037784"/>
    </source>
</evidence>
<feature type="domain" description="Helix-turn-helix type 11" evidence="1">
    <location>
        <begin position="11"/>
        <end position="58"/>
    </location>
</feature>
<evidence type="ECO:0000313" key="7">
    <source>
        <dbReference type="Proteomes" id="UP000050502"/>
    </source>
</evidence>
<dbReference type="OrthoDB" id="9815009at2"/>
<comment type="caution">
    <text evidence="4">The sequence shown here is derived from an EMBL/GenBank/DDBJ whole genome shotgun (WGS) entry which is preliminary data.</text>
</comment>
<dbReference type="InterPro" id="IPR051534">
    <property type="entry name" value="CBASS_pafABC_assoc_protein"/>
</dbReference>
<evidence type="ECO:0000313" key="4">
    <source>
        <dbReference type="EMBL" id="GAP63137.1"/>
    </source>
</evidence>
<dbReference type="PIRSF" id="PIRSF016838">
    <property type="entry name" value="PafC"/>
    <property type="match status" value="1"/>
</dbReference>
<dbReference type="InterPro" id="IPR028349">
    <property type="entry name" value="PafC-like"/>
</dbReference>
<evidence type="ECO:0000259" key="3">
    <source>
        <dbReference type="Pfam" id="PF25583"/>
    </source>
</evidence>